<sequence>MLEHVKLWGVKDPNISSQLILAKQLGCFEQEGLNVSYRLLQSGTIMPREILRAPIKPLAWTQTVITTLILREQNLDVKIIAPLADISSTQQVILRKGSGISSPENLAGKKIGMAEGAAIYIALQNMAKDYRIDLSAVEFVNLFPQQQLQAFKQRKIDAIACWEPWTSRAVEEGGFFYFSGAHSNIPGHEGPVNWLIDQSMLMTTTEHLDKHYDILCAIIRAMARATQFITENLKEAARLLTEPLAVGYFEARNMLEHNRYTMRMDSMFRLGLFSVRELLFQSNVISRLPEEQELYTTELLAAIDPQLINIETSRQEQIRITQADNIYIREGALISKPLNRPLSFLLVDDSSVIRRILRSVVTAFDGELRGEATTGREAIAQYQKLSPDIVMMDLSMPDMTGLDAIHGILHIHPEANIIVLSGSNFPETRQEVFDMGAKIFIAKPFEVESVTQAIQALFT</sequence>
<evidence type="ECO:0000313" key="7">
    <source>
        <dbReference type="Proteomes" id="UP000030661"/>
    </source>
</evidence>
<organism evidence="6">
    <name type="scientific">Vecturithrix granuli</name>
    <dbReference type="NCBI Taxonomy" id="1499967"/>
    <lineage>
        <taxon>Bacteria</taxon>
        <taxon>Candidatus Moduliflexota</taxon>
        <taxon>Candidatus Vecturitrichia</taxon>
        <taxon>Candidatus Vecturitrichales</taxon>
        <taxon>Candidatus Vecturitrichaceae</taxon>
        <taxon>Candidatus Vecturithrix</taxon>
    </lineage>
</organism>
<dbReference type="SUPFAM" id="SSF53850">
    <property type="entry name" value="Periplasmic binding protein-like II"/>
    <property type="match status" value="1"/>
</dbReference>
<evidence type="ECO:0000256" key="3">
    <source>
        <dbReference type="ARBA" id="ARBA00022729"/>
    </source>
</evidence>
<dbReference type="SUPFAM" id="SSF52172">
    <property type="entry name" value="CheY-like"/>
    <property type="match status" value="1"/>
</dbReference>
<dbReference type="AlphaFoldDB" id="A0A081BZV9"/>
<keyword evidence="4" id="KW-0597">Phosphoprotein</keyword>
<comment type="similarity">
    <text evidence="2">Belongs to the bacterial solute-binding protein SsuA/TauA family.</text>
</comment>
<dbReference type="SMART" id="SM00448">
    <property type="entry name" value="REC"/>
    <property type="match status" value="1"/>
</dbReference>
<reference evidence="6" key="1">
    <citation type="journal article" date="2015" name="PeerJ">
        <title>First genomic representation of candidate bacterial phylum KSB3 points to enhanced environmental sensing as a trigger of wastewater bulking.</title>
        <authorList>
            <person name="Sekiguchi Y."/>
            <person name="Ohashi A."/>
            <person name="Parks D.H."/>
            <person name="Yamauchi T."/>
            <person name="Tyson G.W."/>
            <person name="Hugenholtz P."/>
        </authorList>
    </citation>
    <scope>NUCLEOTIDE SEQUENCE [LARGE SCALE GENOMIC DNA]</scope>
</reference>
<dbReference type="eggNOG" id="COG2201">
    <property type="taxonomic scope" value="Bacteria"/>
</dbReference>
<dbReference type="GO" id="GO:0000160">
    <property type="term" value="P:phosphorelay signal transduction system"/>
    <property type="evidence" value="ECO:0007669"/>
    <property type="project" value="InterPro"/>
</dbReference>
<dbReference type="Proteomes" id="UP000030661">
    <property type="component" value="Unassembled WGS sequence"/>
</dbReference>
<dbReference type="GO" id="GO:0042597">
    <property type="term" value="C:periplasmic space"/>
    <property type="evidence" value="ECO:0007669"/>
    <property type="project" value="UniProtKB-SubCell"/>
</dbReference>
<feature type="modified residue" description="4-aspartylphosphate" evidence="4">
    <location>
        <position position="393"/>
    </location>
</feature>
<proteinExistence type="inferred from homology"/>
<dbReference type="PROSITE" id="PS50110">
    <property type="entry name" value="RESPONSE_REGULATORY"/>
    <property type="match status" value="1"/>
</dbReference>
<feature type="domain" description="Response regulatory" evidence="5">
    <location>
        <begin position="343"/>
        <end position="458"/>
    </location>
</feature>
<dbReference type="PANTHER" id="PTHR30024">
    <property type="entry name" value="ALIPHATIC SULFONATES-BINDING PROTEIN-RELATED"/>
    <property type="match status" value="1"/>
</dbReference>
<dbReference type="STRING" id="1499967.U27_04836"/>
<dbReference type="PANTHER" id="PTHR30024:SF47">
    <property type="entry name" value="TAURINE-BINDING PERIPLASMIC PROTEIN"/>
    <property type="match status" value="1"/>
</dbReference>
<evidence type="ECO:0000256" key="2">
    <source>
        <dbReference type="ARBA" id="ARBA00010742"/>
    </source>
</evidence>
<name>A0A081BZV9_VECG1</name>
<accession>A0A081BZV9</accession>
<dbReference type="Pfam" id="PF00072">
    <property type="entry name" value="Response_reg"/>
    <property type="match status" value="1"/>
</dbReference>
<dbReference type="InterPro" id="IPR015168">
    <property type="entry name" value="SsuA/THI5"/>
</dbReference>
<keyword evidence="3" id="KW-0732">Signal</keyword>
<evidence type="ECO:0000256" key="4">
    <source>
        <dbReference type="PROSITE-ProRule" id="PRU00169"/>
    </source>
</evidence>
<evidence type="ECO:0000313" key="6">
    <source>
        <dbReference type="EMBL" id="GAK57864.1"/>
    </source>
</evidence>
<dbReference type="Gene3D" id="3.40.50.2300">
    <property type="match status" value="1"/>
</dbReference>
<dbReference type="InterPro" id="IPR011006">
    <property type="entry name" value="CheY-like_superfamily"/>
</dbReference>
<dbReference type="Pfam" id="PF09084">
    <property type="entry name" value="NMT1"/>
    <property type="match status" value="1"/>
</dbReference>
<protein>
    <submittedName>
        <fullName evidence="6">Nitrate/sulfonate/bicarbonate ABC transporter substrate-binding protein</fullName>
    </submittedName>
</protein>
<dbReference type="InterPro" id="IPR001789">
    <property type="entry name" value="Sig_transdc_resp-reg_receiver"/>
</dbReference>
<evidence type="ECO:0000259" key="5">
    <source>
        <dbReference type="PROSITE" id="PS50110"/>
    </source>
</evidence>
<dbReference type="HOGENOM" id="CLU_536048_0_0_0"/>
<keyword evidence="7" id="KW-1185">Reference proteome</keyword>
<evidence type="ECO:0000256" key="1">
    <source>
        <dbReference type="ARBA" id="ARBA00004418"/>
    </source>
</evidence>
<gene>
    <name evidence="6" type="ORF">U27_04836</name>
</gene>
<dbReference type="Gene3D" id="3.40.190.10">
    <property type="entry name" value="Periplasmic binding protein-like II"/>
    <property type="match status" value="2"/>
</dbReference>
<dbReference type="eggNOG" id="COG0715">
    <property type="taxonomic scope" value="Bacteria"/>
</dbReference>
<comment type="subcellular location">
    <subcellularLocation>
        <location evidence="1">Periplasm</location>
    </subcellularLocation>
</comment>
<dbReference type="EMBL" id="DF820466">
    <property type="protein sequence ID" value="GAK57864.1"/>
    <property type="molecule type" value="Genomic_DNA"/>
</dbReference>